<dbReference type="PANTHER" id="PTHR36837:SF5">
    <property type="entry name" value="POLY-3-HYDROXYBUTYRATE SYNTHASE"/>
    <property type="match status" value="1"/>
</dbReference>
<gene>
    <name evidence="5" type="ORF">I5803_19510</name>
</gene>
<proteinExistence type="predicted"/>
<keyword evidence="2" id="KW-0012">Acyltransferase</keyword>
<dbReference type="InterPro" id="IPR029058">
    <property type="entry name" value="AB_hydrolase_fold"/>
</dbReference>
<dbReference type="AlphaFoldDB" id="A0A931MIP6"/>
<dbReference type="RefSeq" id="WP_196987979.1">
    <property type="nucleotide sequence ID" value="NZ_JADWYS010000001.1"/>
</dbReference>
<keyword evidence="1" id="KW-0808">Transferase</keyword>
<evidence type="ECO:0000259" key="3">
    <source>
        <dbReference type="Pfam" id="PF07167"/>
    </source>
</evidence>
<dbReference type="InterPro" id="IPR010941">
    <property type="entry name" value="PhaC_N"/>
</dbReference>
<feature type="domain" description="Poly-beta-hydroxybutyrate polymerase N-terminal" evidence="3">
    <location>
        <begin position="85"/>
        <end position="254"/>
    </location>
</feature>
<feature type="domain" description="Poly-beta-hydroxybutyrate polymerase N-terminal" evidence="4">
    <location>
        <begin position="9"/>
        <end position="48"/>
    </location>
</feature>
<dbReference type="PANTHER" id="PTHR36837">
    <property type="entry name" value="POLY(3-HYDROXYALKANOATE) POLYMERASE SUBUNIT PHAC"/>
    <property type="match status" value="1"/>
</dbReference>
<reference evidence="5" key="1">
    <citation type="submission" date="2020-11" db="EMBL/GenBank/DDBJ databases">
        <title>Bacterial whole genome sequence for Caenimonas sp. DR4.4.</title>
        <authorList>
            <person name="Le V."/>
            <person name="Ko S.-R."/>
            <person name="Ahn C.-Y."/>
            <person name="Oh H.-M."/>
        </authorList>
    </citation>
    <scope>NUCLEOTIDE SEQUENCE</scope>
    <source>
        <strain evidence="5">DR4.4</strain>
    </source>
</reference>
<sequence length="579" mass="62983">MPVPSPHSPDPLDLPLKLWLARVAHGVSPSSLALAYADWFNHALASPSHQARLSASALRKWLAWLAYARHAWHGDCPLCVAPAGNDKRFDPPEWGRPPFSILAQGFLLQEQWWQEAMTGVQGVSAHHQDVAAFATRQWLDMWSPSNFVASNPQVLAETWRRGGMNLAEGAANWARDAMAVLSDGPPRGVEDFVPGRATALTPGKVVFRNSLVELIQYEPATPKVWAEPVLVVPSWIMKFYILDLTPGDSLVEYLVSQGHTVFMVSWRNPGSADRELGMDDYLQLGVMEAIAAVRRAVPGARVHAAGYCLGGTLLAIGAALLGGRRDNPLASVSLLAAQTDFHEPGELGLFIDESQIAFLESVMAEHGYLDGRQMAGAFQLINSKDLVWSKLVHEYLMGAQSPMTAMRAWNADATRLPARMHSEYLRRLYLHNDLAEGRYTAQGQAVRLDAIDLPMFVVATQRDHVSPWRSVYKVLGAVRSPVTMALASGGHNVGIVSPPGGPMADPQASFRLASHGVGQAPADPDAWLRATAARRGSWWPAWSKWLAGHSGARVKPPALRPLLDGGAPVAAPGTYVLQK</sequence>
<dbReference type="Gene3D" id="3.40.50.1820">
    <property type="entry name" value="alpha/beta hydrolase"/>
    <property type="match status" value="1"/>
</dbReference>
<evidence type="ECO:0000313" key="5">
    <source>
        <dbReference type="EMBL" id="MBG9390227.1"/>
    </source>
</evidence>
<organism evidence="5 6">
    <name type="scientific">Caenimonas aquaedulcis</name>
    <dbReference type="NCBI Taxonomy" id="2793270"/>
    <lineage>
        <taxon>Bacteria</taxon>
        <taxon>Pseudomonadati</taxon>
        <taxon>Pseudomonadota</taxon>
        <taxon>Betaproteobacteria</taxon>
        <taxon>Burkholderiales</taxon>
        <taxon>Comamonadaceae</taxon>
        <taxon>Caenimonas</taxon>
    </lineage>
</organism>
<evidence type="ECO:0000256" key="1">
    <source>
        <dbReference type="ARBA" id="ARBA00022679"/>
    </source>
</evidence>
<keyword evidence="6" id="KW-1185">Reference proteome</keyword>
<dbReference type="InterPro" id="IPR022211">
    <property type="entry name" value="PHBC_N"/>
</dbReference>
<name>A0A931MIP6_9BURK</name>
<dbReference type="Pfam" id="PF12551">
    <property type="entry name" value="PHBC_N"/>
    <property type="match status" value="1"/>
</dbReference>
<keyword evidence="5" id="KW-0378">Hydrolase</keyword>
<dbReference type="GO" id="GO:0016787">
    <property type="term" value="F:hydrolase activity"/>
    <property type="evidence" value="ECO:0007669"/>
    <property type="project" value="UniProtKB-KW"/>
</dbReference>
<dbReference type="Proteomes" id="UP000651050">
    <property type="component" value="Unassembled WGS sequence"/>
</dbReference>
<dbReference type="GO" id="GO:0016746">
    <property type="term" value="F:acyltransferase activity"/>
    <property type="evidence" value="ECO:0007669"/>
    <property type="project" value="UniProtKB-KW"/>
</dbReference>
<comment type="caution">
    <text evidence="5">The sequence shown here is derived from an EMBL/GenBank/DDBJ whole genome shotgun (WGS) entry which is preliminary data.</text>
</comment>
<dbReference type="GO" id="GO:0042619">
    <property type="term" value="P:poly-hydroxybutyrate biosynthetic process"/>
    <property type="evidence" value="ECO:0007669"/>
    <property type="project" value="InterPro"/>
</dbReference>
<dbReference type="SUPFAM" id="SSF53474">
    <property type="entry name" value="alpha/beta-Hydrolases"/>
    <property type="match status" value="1"/>
</dbReference>
<dbReference type="Pfam" id="PF07167">
    <property type="entry name" value="PhaC_N"/>
    <property type="match status" value="1"/>
</dbReference>
<evidence type="ECO:0000256" key="2">
    <source>
        <dbReference type="ARBA" id="ARBA00023315"/>
    </source>
</evidence>
<dbReference type="InterPro" id="IPR051321">
    <property type="entry name" value="PHA/PHB_synthase"/>
</dbReference>
<evidence type="ECO:0000259" key="4">
    <source>
        <dbReference type="Pfam" id="PF12551"/>
    </source>
</evidence>
<accession>A0A931MIP6</accession>
<protein>
    <submittedName>
        <fullName evidence="5">Alpha/beta fold hydrolase</fullName>
    </submittedName>
</protein>
<dbReference type="EMBL" id="JADWYS010000001">
    <property type="protein sequence ID" value="MBG9390227.1"/>
    <property type="molecule type" value="Genomic_DNA"/>
</dbReference>
<evidence type="ECO:0000313" key="6">
    <source>
        <dbReference type="Proteomes" id="UP000651050"/>
    </source>
</evidence>